<dbReference type="InterPro" id="IPR029058">
    <property type="entry name" value="AB_hydrolase_fold"/>
</dbReference>
<dbReference type="AlphaFoldDB" id="A0AAN6RIY6"/>
<reference evidence="7 8" key="1">
    <citation type="submission" date="2021-02" db="EMBL/GenBank/DDBJ databases">
        <title>Genome assembly of Pseudopithomyces chartarum.</title>
        <authorList>
            <person name="Jauregui R."/>
            <person name="Singh J."/>
            <person name="Voisey C."/>
        </authorList>
    </citation>
    <scope>NUCLEOTIDE SEQUENCE [LARGE SCALE GENOMIC DNA]</scope>
    <source>
        <strain evidence="7 8">AGR01</strain>
    </source>
</reference>
<keyword evidence="4" id="KW-0443">Lipid metabolism</keyword>
<protein>
    <recommendedName>
        <fullName evidence="1">1-alkyl-2-acetylglycerophosphocholine esterase</fullName>
        <ecNumber evidence="1">3.1.1.47</ecNumber>
    </recommendedName>
</protein>
<evidence type="ECO:0000256" key="1">
    <source>
        <dbReference type="ARBA" id="ARBA00013201"/>
    </source>
</evidence>
<dbReference type="InterPro" id="IPR000719">
    <property type="entry name" value="Prot_kinase_dom"/>
</dbReference>
<comment type="caution">
    <text evidence="7">The sequence shown here is derived from an EMBL/GenBank/DDBJ whole genome shotgun (WGS) entry which is preliminary data.</text>
</comment>
<dbReference type="Gene3D" id="3.40.50.1820">
    <property type="entry name" value="alpha/beta hydrolase"/>
    <property type="match status" value="1"/>
</dbReference>
<evidence type="ECO:0000313" key="7">
    <source>
        <dbReference type="EMBL" id="KAK3214148.1"/>
    </source>
</evidence>
<feature type="compositionally biased region" description="Pro residues" evidence="5">
    <location>
        <begin position="620"/>
        <end position="677"/>
    </location>
</feature>
<keyword evidence="8" id="KW-1185">Reference proteome</keyword>
<organism evidence="7 8">
    <name type="scientific">Pseudopithomyces chartarum</name>
    <dbReference type="NCBI Taxonomy" id="1892770"/>
    <lineage>
        <taxon>Eukaryota</taxon>
        <taxon>Fungi</taxon>
        <taxon>Dikarya</taxon>
        <taxon>Ascomycota</taxon>
        <taxon>Pezizomycotina</taxon>
        <taxon>Dothideomycetes</taxon>
        <taxon>Pleosporomycetidae</taxon>
        <taxon>Pleosporales</taxon>
        <taxon>Massarineae</taxon>
        <taxon>Didymosphaeriaceae</taxon>
        <taxon>Pseudopithomyces</taxon>
    </lineage>
</organism>
<evidence type="ECO:0000256" key="4">
    <source>
        <dbReference type="ARBA" id="ARBA00023098"/>
    </source>
</evidence>
<dbReference type="PANTHER" id="PTHR10272">
    <property type="entry name" value="PLATELET-ACTIVATING FACTOR ACETYLHYDROLASE"/>
    <property type="match status" value="1"/>
</dbReference>
<dbReference type="PANTHER" id="PTHR10272:SF14">
    <property type="entry name" value="PAF ACETYLHYDROLASE FAMILY PROTEIN"/>
    <property type="match status" value="1"/>
</dbReference>
<keyword evidence="2" id="KW-0378">Hydrolase</keyword>
<dbReference type="GO" id="GO:0003847">
    <property type="term" value="F:1-alkyl-2-acetylglycerophosphocholine esterase activity"/>
    <property type="evidence" value="ECO:0007669"/>
    <property type="project" value="UniProtKB-EC"/>
</dbReference>
<dbReference type="PRINTS" id="PR01217">
    <property type="entry name" value="PRICHEXTENSN"/>
</dbReference>
<feature type="region of interest" description="Disordered" evidence="5">
    <location>
        <begin position="543"/>
        <end position="563"/>
    </location>
</feature>
<dbReference type="SUPFAM" id="SSF53474">
    <property type="entry name" value="alpha/beta-Hydrolases"/>
    <property type="match status" value="1"/>
</dbReference>
<dbReference type="SMART" id="SM00220">
    <property type="entry name" value="S_TKc"/>
    <property type="match status" value="1"/>
</dbReference>
<dbReference type="Proteomes" id="UP001280581">
    <property type="component" value="Unassembled WGS sequence"/>
</dbReference>
<feature type="domain" description="Protein kinase" evidence="6">
    <location>
        <begin position="221"/>
        <end position="583"/>
    </location>
</feature>
<sequence>MAEEPPPEESLFERFESKDEDRRQIWTMRLHERAFYKFIPVRERLRFRLFSTGYKLEQSRVAGVIPSSNDSIEAWIIASDDEKDRLVKEFRKESSPYDAYIGQRFPLIYGILSQDEALDSFKACFFLGCAIFTLEWKTVHGIRDRELLDHILLDWDYNELWENELKKEGFGNITRVVEWTQERFSEFLSPIIPPVASQTKSHVDELGVKPAPTRADEVHIAQDWEKFGLNLDGWFFERTMRSMGQDERTSRIIHLFSRVDDDGNLQQRTVVKITGFTDESRAHESTMNEFWLLKHLSSLQPDCFIQCHGYSVRQRKNPMMGPTHLGYGYLEYAPYGDLWQLLCANENEGPNMPEFFIWYVFDTLARALVNLSWGESLPLDYTLPKDWLGMSNEQLRLHGKSKAWYTIINTDIKPDNVVLSDPGARYPYPTPKMIDFGLVHKAEHPQPHDAMYDFSRHSNPLGTSGFEPPEQVIHGGLAGDPKVRAIAEKNTVGIHSEIFNVGLIIWNLMNKITIRYADHNDQCIRMKVEERPTLAQLITRTRQGLQRSKNAFPGADPTGKSMEDLQPALRLPLKRAYQVGDFMGEEYRRLRTRGSEEGVKPSPPPPAHADPPDSSISPNPWAPKSPPINLIPPAHPILRTPPPPTPSPITPPPIPPILSKPPHPPGLALPPVNPTPPALSFLSRPRPPPPVDSAPPAPFLPRPRPPPPVAPPPVAPPPAAPIINIQIPRFYRRMRKKAILYEHFAQRALDKPANARNWQRPVGRARNTLASLINVLTTDDPTGRKGEAEYIISHSANMQTSIAILIPPPNGTYAVASTTTTLFDSERIDPYDPQNGPRNITISLFYPVVKNQCIQTCVVPYMPPMTAVYYSSLVSAFGVTKNDTFQPFHMETCCQISPIAIEGASNFPLVLLSAGLGGSRLIYSVLAQNLASAGYAVVTIDSTHDSVLVEYPDGTYVPGLDISYWCIEDPPGFCKPSANVPPLLETNVRDAQFVLDTLGNHSSGNFPIPGAMCGFNVTRVVYAGHSFGGATAIRAGMLDRRIVGAVNIDGAQFGNISDSNSKSLLIGRSDPFPHNMTDDATWRETWDRLKGWRREIGMQGMQHMAFGDMALLAKLGGWPVTEKLQGLIGTLDGQRSFDVVLVYLKAFLEFAFEGKGGELFDGPSDLYHEMVVDQQT</sequence>
<keyword evidence="3" id="KW-0442">Lipid degradation</keyword>
<evidence type="ECO:0000256" key="5">
    <source>
        <dbReference type="SAM" id="MobiDB-lite"/>
    </source>
</evidence>
<dbReference type="GO" id="GO:0004672">
    <property type="term" value="F:protein kinase activity"/>
    <property type="evidence" value="ECO:0007669"/>
    <property type="project" value="InterPro"/>
</dbReference>
<feature type="region of interest" description="Disordered" evidence="5">
    <location>
        <begin position="592"/>
        <end position="718"/>
    </location>
</feature>
<dbReference type="GO" id="GO:0016042">
    <property type="term" value="P:lipid catabolic process"/>
    <property type="evidence" value="ECO:0007669"/>
    <property type="project" value="UniProtKB-KW"/>
</dbReference>
<dbReference type="GO" id="GO:0005524">
    <property type="term" value="F:ATP binding"/>
    <property type="evidence" value="ECO:0007669"/>
    <property type="project" value="InterPro"/>
</dbReference>
<evidence type="ECO:0000259" key="6">
    <source>
        <dbReference type="PROSITE" id="PS50011"/>
    </source>
</evidence>
<proteinExistence type="predicted"/>
<dbReference type="Gene3D" id="1.10.510.10">
    <property type="entry name" value="Transferase(Phosphotransferase) domain 1"/>
    <property type="match status" value="1"/>
</dbReference>
<feature type="compositionally biased region" description="Pro residues" evidence="5">
    <location>
        <begin position="685"/>
        <end position="718"/>
    </location>
</feature>
<name>A0AAN6RIY6_9PLEO</name>
<dbReference type="Pfam" id="PF03403">
    <property type="entry name" value="PAF-AH_p_II"/>
    <property type="match status" value="1"/>
</dbReference>
<dbReference type="InterPro" id="IPR011009">
    <property type="entry name" value="Kinase-like_dom_sf"/>
</dbReference>
<gene>
    <name evidence="7" type="ORF">GRF29_28g2164049</name>
</gene>
<dbReference type="SUPFAM" id="SSF56112">
    <property type="entry name" value="Protein kinase-like (PK-like)"/>
    <property type="match status" value="1"/>
</dbReference>
<accession>A0AAN6RIY6</accession>
<evidence type="ECO:0000313" key="8">
    <source>
        <dbReference type="Proteomes" id="UP001280581"/>
    </source>
</evidence>
<dbReference type="EC" id="3.1.1.47" evidence="1"/>
<evidence type="ECO:0000256" key="2">
    <source>
        <dbReference type="ARBA" id="ARBA00022801"/>
    </source>
</evidence>
<dbReference type="PROSITE" id="PS50011">
    <property type="entry name" value="PROTEIN_KINASE_DOM"/>
    <property type="match status" value="1"/>
</dbReference>
<evidence type="ECO:0000256" key="3">
    <source>
        <dbReference type="ARBA" id="ARBA00022963"/>
    </source>
</evidence>
<dbReference type="EMBL" id="WVTA01000004">
    <property type="protein sequence ID" value="KAK3214148.1"/>
    <property type="molecule type" value="Genomic_DNA"/>
</dbReference>